<evidence type="ECO:0000256" key="2">
    <source>
        <dbReference type="SAM" id="Phobius"/>
    </source>
</evidence>
<feature type="transmembrane region" description="Helical" evidence="2">
    <location>
        <begin position="172"/>
        <end position="190"/>
    </location>
</feature>
<dbReference type="AlphaFoldDB" id="A0A6A6Z2G8"/>
<name>A0A6A6Z2G8_9PEZI</name>
<organism evidence="3">
    <name type="scientific">Mytilinidion resinicola</name>
    <dbReference type="NCBI Taxonomy" id="574789"/>
    <lineage>
        <taxon>Eukaryota</taxon>
        <taxon>Fungi</taxon>
        <taxon>Dikarya</taxon>
        <taxon>Ascomycota</taxon>
        <taxon>Pezizomycotina</taxon>
        <taxon>Dothideomycetes</taxon>
        <taxon>Pleosporomycetidae</taxon>
        <taxon>Mytilinidiales</taxon>
        <taxon>Mytilinidiaceae</taxon>
        <taxon>Mytilinidion</taxon>
    </lineage>
</organism>
<feature type="region of interest" description="Disordered" evidence="1">
    <location>
        <begin position="1"/>
        <end position="35"/>
    </location>
</feature>
<accession>A0A6A6Z2G8</accession>
<feature type="region of interest" description="Disordered" evidence="1">
    <location>
        <begin position="49"/>
        <end position="84"/>
    </location>
</feature>
<keyword evidence="2" id="KW-0812">Transmembrane</keyword>
<sequence>MSGEKSHVSFADEALSSFADENPTELTSPEPKPSDRVFIDWDAMAKSTQSYEPPTMQPSPALCPYSTMPPPPTTQPAPNMPTRGSRTWKRLLSSASNSSQTLVFVASAITTICWAFILGMMVAAPTDKWDQRSNWDRFFRCFVLAWTSLSILLGTAQILVQGRHLPDPITRQLVIVLAAAVVLACLSLVVEIRRWYL</sequence>
<reference evidence="3 5" key="1">
    <citation type="journal article" date="2020" name="Stud. Mycol.">
        <title>101 Dothideomycetes genomes: a test case for predicting lifestyles and emergence of pathogens.</title>
        <authorList>
            <person name="Haridas S."/>
            <person name="Albert R."/>
            <person name="Binder M."/>
            <person name="Bloem J."/>
            <person name="Labutti K."/>
            <person name="Salamov A."/>
            <person name="Andreopoulos B."/>
            <person name="Baker S."/>
            <person name="Barry K."/>
            <person name="Bills G."/>
            <person name="Bluhm B."/>
            <person name="Cannon C."/>
            <person name="Castanera R."/>
            <person name="Culley D."/>
            <person name="Daum C."/>
            <person name="Ezra D."/>
            <person name="Gonzalez J."/>
            <person name="Henrissat B."/>
            <person name="Kuo A."/>
            <person name="Liang C."/>
            <person name="Lipzen A."/>
            <person name="Lutzoni F."/>
            <person name="Magnuson J."/>
            <person name="Mondo S."/>
            <person name="Nolan M."/>
            <person name="Ohm R."/>
            <person name="Pangilinan J."/>
            <person name="Park H.-J."/>
            <person name="Ramirez L."/>
            <person name="Alfaro M."/>
            <person name="Sun H."/>
            <person name="Tritt A."/>
            <person name="Yoshinaga Y."/>
            <person name="Zwiers L.-H."/>
            <person name="Turgeon B."/>
            <person name="Goodwin S."/>
            <person name="Spatafora J."/>
            <person name="Crous P."/>
            <person name="Grigoriev I."/>
        </authorList>
    </citation>
    <scope>NUCLEOTIDE SEQUENCE</scope>
    <source>
        <strain evidence="3 5">CBS 304.34</strain>
    </source>
</reference>
<dbReference type="EMBL" id="MU003694">
    <property type="protein sequence ID" value="KAF2814919.1"/>
    <property type="molecule type" value="Genomic_DNA"/>
</dbReference>
<reference evidence="5" key="2">
    <citation type="submission" date="2020-04" db="EMBL/GenBank/DDBJ databases">
        <authorList>
            <consortium name="NCBI Genome Project"/>
        </authorList>
    </citation>
    <scope>NUCLEOTIDE SEQUENCE</scope>
    <source>
        <strain evidence="5">CBS 304.34</strain>
    </source>
</reference>
<reference evidence="5" key="3">
    <citation type="submission" date="2025-04" db="UniProtKB">
        <authorList>
            <consortium name="RefSeq"/>
        </authorList>
    </citation>
    <scope>IDENTIFICATION</scope>
    <source>
        <strain evidence="5">CBS 304.34</strain>
    </source>
</reference>
<dbReference type="Proteomes" id="UP000504636">
    <property type="component" value="Unplaced"/>
</dbReference>
<keyword evidence="4" id="KW-1185">Reference proteome</keyword>
<dbReference type="RefSeq" id="XP_033581883.1">
    <property type="nucleotide sequence ID" value="XM_033719025.1"/>
</dbReference>
<gene>
    <name evidence="3 5" type="ORF">BDZ99DRAFT_458882</name>
</gene>
<keyword evidence="2" id="KW-1133">Transmembrane helix</keyword>
<feature type="transmembrane region" description="Helical" evidence="2">
    <location>
        <begin position="138"/>
        <end position="160"/>
    </location>
</feature>
<evidence type="ECO:0000313" key="4">
    <source>
        <dbReference type="Proteomes" id="UP000504636"/>
    </source>
</evidence>
<dbReference type="GeneID" id="54459918"/>
<evidence type="ECO:0000313" key="5">
    <source>
        <dbReference type="RefSeq" id="XP_033581883.1"/>
    </source>
</evidence>
<feature type="transmembrane region" description="Helical" evidence="2">
    <location>
        <begin position="102"/>
        <end position="126"/>
    </location>
</feature>
<feature type="compositionally biased region" description="Pro residues" evidence="1">
    <location>
        <begin position="67"/>
        <end position="79"/>
    </location>
</feature>
<keyword evidence="2" id="KW-0472">Membrane</keyword>
<protein>
    <submittedName>
        <fullName evidence="3 5">Uncharacterized protein</fullName>
    </submittedName>
</protein>
<evidence type="ECO:0000313" key="3">
    <source>
        <dbReference type="EMBL" id="KAF2814919.1"/>
    </source>
</evidence>
<evidence type="ECO:0000256" key="1">
    <source>
        <dbReference type="SAM" id="MobiDB-lite"/>
    </source>
</evidence>
<proteinExistence type="predicted"/>